<keyword evidence="16" id="KW-1185">Reference proteome</keyword>
<comment type="catalytic activity">
    <reaction evidence="11">
        <text>(2R)-3-phosphoglycerate + NAD(+) = 3-phosphooxypyruvate + NADH + H(+)</text>
        <dbReference type="Rhea" id="RHEA:12641"/>
        <dbReference type="ChEBI" id="CHEBI:15378"/>
        <dbReference type="ChEBI" id="CHEBI:18110"/>
        <dbReference type="ChEBI" id="CHEBI:57540"/>
        <dbReference type="ChEBI" id="CHEBI:57945"/>
        <dbReference type="ChEBI" id="CHEBI:58272"/>
        <dbReference type="EC" id="1.1.1.95"/>
    </reaction>
</comment>
<protein>
    <recommendedName>
        <fullName evidence="6">D-3-phosphoglycerate dehydrogenase</fullName>
        <ecNumber evidence="4">1.1.1.399</ecNumber>
        <ecNumber evidence="5">1.1.1.95</ecNumber>
    </recommendedName>
    <alternativeName>
        <fullName evidence="9">2-oxoglutarate reductase</fullName>
    </alternativeName>
</protein>
<comment type="pathway">
    <text evidence="2">Amino-acid biosynthesis; L-serine biosynthesis; L-serine from 3-phospho-D-glycerate: step 1/3.</text>
</comment>
<dbReference type="Pfam" id="PF02826">
    <property type="entry name" value="2-Hacid_dh_C"/>
    <property type="match status" value="1"/>
</dbReference>
<dbReference type="EMBL" id="CAJNAP010000012">
    <property type="protein sequence ID" value="CAE6501261.1"/>
    <property type="molecule type" value="Genomic_DNA"/>
</dbReference>
<evidence type="ECO:0000256" key="6">
    <source>
        <dbReference type="ARBA" id="ARBA00021582"/>
    </source>
</evidence>
<dbReference type="GO" id="GO:0051287">
    <property type="term" value="F:NAD binding"/>
    <property type="evidence" value="ECO:0007669"/>
    <property type="project" value="InterPro"/>
</dbReference>
<dbReference type="Gene3D" id="3.40.50.720">
    <property type="entry name" value="NAD(P)-binding Rossmann-like Domain"/>
    <property type="match status" value="2"/>
</dbReference>
<dbReference type="InterPro" id="IPR029752">
    <property type="entry name" value="D-isomer_DH_CS1"/>
</dbReference>
<evidence type="ECO:0000256" key="12">
    <source>
        <dbReference type="RuleBase" id="RU003719"/>
    </source>
</evidence>
<comment type="catalytic activity">
    <reaction evidence="10">
        <text>(R)-2-hydroxyglutarate + NAD(+) = 2-oxoglutarate + NADH + H(+)</text>
        <dbReference type="Rhea" id="RHEA:49612"/>
        <dbReference type="ChEBI" id="CHEBI:15378"/>
        <dbReference type="ChEBI" id="CHEBI:15801"/>
        <dbReference type="ChEBI" id="CHEBI:16810"/>
        <dbReference type="ChEBI" id="CHEBI:57540"/>
        <dbReference type="ChEBI" id="CHEBI:57945"/>
        <dbReference type="EC" id="1.1.1.399"/>
    </reaction>
</comment>
<dbReference type="InterPro" id="IPR029753">
    <property type="entry name" value="D-isomer_DH_CS"/>
</dbReference>
<evidence type="ECO:0000313" key="15">
    <source>
        <dbReference type="EMBL" id="SFM37640.1"/>
    </source>
</evidence>
<evidence type="ECO:0000256" key="1">
    <source>
        <dbReference type="ARBA" id="ARBA00003800"/>
    </source>
</evidence>
<gene>
    <name evidence="14" type="ORF">NMYAN_20059</name>
    <name evidence="15" type="ORF">SAMN05421880_11469</name>
</gene>
<evidence type="ECO:0000256" key="2">
    <source>
        <dbReference type="ARBA" id="ARBA00005216"/>
    </source>
</evidence>
<dbReference type="InterPro" id="IPR006139">
    <property type="entry name" value="D-isomer_2_OHA_DH_cat_dom"/>
</dbReference>
<dbReference type="InterPro" id="IPR036291">
    <property type="entry name" value="NAD(P)-bd_dom_sf"/>
</dbReference>
<keyword evidence="8" id="KW-0520">NAD</keyword>
<dbReference type="SUPFAM" id="SSF52283">
    <property type="entry name" value="Formate/glycerate dehydrogenase catalytic domain-like"/>
    <property type="match status" value="1"/>
</dbReference>
<dbReference type="PROSITE" id="PS51671">
    <property type="entry name" value="ACT"/>
    <property type="match status" value="1"/>
</dbReference>
<evidence type="ECO:0000256" key="11">
    <source>
        <dbReference type="ARBA" id="ARBA00048731"/>
    </source>
</evidence>
<evidence type="ECO:0000256" key="5">
    <source>
        <dbReference type="ARBA" id="ARBA00013143"/>
    </source>
</evidence>
<dbReference type="SUPFAM" id="SSF51735">
    <property type="entry name" value="NAD(P)-binding Rossmann-fold domains"/>
    <property type="match status" value="1"/>
</dbReference>
<evidence type="ECO:0000256" key="4">
    <source>
        <dbReference type="ARBA" id="ARBA00013001"/>
    </source>
</evidence>
<name>A0A1I4QDA1_9PROT</name>
<evidence type="ECO:0000259" key="13">
    <source>
        <dbReference type="PROSITE" id="PS51671"/>
    </source>
</evidence>
<feature type="domain" description="ACT" evidence="13">
    <location>
        <begin position="326"/>
        <end position="396"/>
    </location>
</feature>
<dbReference type="Gene3D" id="3.30.70.260">
    <property type="match status" value="1"/>
</dbReference>
<reference evidence="14" key="2">
    <citation type="submission" date="2021-02" db="EMBL/GenBank/DDBJ databases">
        <authorList>
            <person name="Han P."/>
        </authorList>
    </citation>
    <scope>NUCLEOTIDE SEQUENCE</scope>
    <source>
        <strain evidence="14">Nitrosomonas nitrosa 18-3D</strain>
    </source>
</reference>
<dbReference type="PANTHER" id="PTHR42938:SF47">
    <property type="entry name" value="HYDROXYPYRUVATE REDUCTASE"/>
    <property type="match status" value="1"/>
</dbReference>
<dbReference type="STRING" id="52442.SAMN05421880_11469"/>
<dbReference type="GO" id="GO:0004617">
    <property type="term" value="F:phosphoglycerate dehydrogenase activity"/>
    <property type="evidence" value="ECO:0007669"/>
    <property type="project" value="UniProtKB-EC"/>
</dbReference>
<dbReference type="InterPro" id="IPR006140">
    <property type="entry name" value="D-isomer_DH_NAD-bd"/>
</dbReference>
<evidence type="ECO:0000313" key="14">
    <source>
        <dbReference type="EMBL" id="CAE6501261.1"/>
    </source>
</evidence>
<keyword evidence="7 12" id="KW-0560">Oxidoreductase</keyword>
<dbReference type="PROSITE" id="PS00670">
    <property type="entry name" value="D_2_HYDROXYACID_DH_2"/>
    <property type="match status" value="1"/>
</dbReference>
<evidence type="ECO:0000256" key="3">
    <source>
        <dbReference type="ARBA" id="ARBA00005854"/>
    </source>
</evidence>
<dbReference type="PROSITE" id="PS00065">
    <property type="entry name" value="D_2_HYDROXYACID_DH_1"/>
    <property type="match status" value="1"/>
</dbReference>
<dbReference type="AlphaFoldDB" id="A0A1I4QDA1"/>
<accession>A0A1I4QDA1</accession>
<dbReference type="Proteomes" id="UP000199561">
    <property type="component" value="Unassembled WGS sequence"/>
</dbReference>
<evidence type="ECO:0000256" key="10">
    <source>
        <dbReference type="ARBA" id="ARBA00048126"/>
    </source>
</evidence>
<dbReference type="PANTHER" id="PTHR42938">
    <property type="entry name" value="FORMATE DEHYDROGENASE 1"/>
    <property type="match status" value="1"/>
</dbReference>
<dbReference type="CDD" id="cd12174">
    <property type="entry name" value="PGDH_like_3"/>
    <property type="match status" value="1"/>
</dbReference>
<dbReference type="UniPathway" id="UPA00135">
    <property type="reaction ID" value="UER00196"/>
</dbReference>
<comment type="similarity">
    <text evidence="3 12">Belongs to the D-isomer specific 2-hydroxyacid dehydrogenase family.</text>
</comment>
<dbReference type="InterPro" id="IPR002912">
    <property type="entry name" value="ACT_dom"/>
</dbReference>
<dbReference type="EC" id="1.1.1.95" evidence="5"/>
<dbReference type="RefSeq" id="WP_090668944.1">
    <property type="nucleotide sequence ID" value="NZ_CAJNAP010000012.1"/>
</dbReference>
<dbReference type="SUPFAM" id="SSF55021">
    <property type="entry name" value="ACT-like"/>
    <property type="match status" value="1"/>
</dbReference>
<dbReference type="Pfam" id="PF00389">
    <property type="entry name" value="2-Hacid_dh"/>
    <property type="match status" value="1"/>
</dbReference>
<proteinExistence type="inferred from homology"/>
<evidence type="ECO:0000313" key="16">
    <source>
        <dbReference type="Proteomes" id="UP000199561"/>
    </source>
</evidence>
<organism evidence="15 16">
    <name type="scientific">Nitrosomonas nitrosa</name>
    <dbReference type="NCBI Taxonomy" id="52442"/>
    <lineage>
        <taxon>Bacteria</taxon>
        <taxon>Pseudomonadati</taxon>
        <taxon>Pseudomonadota</taxon>
        <taxon>Betaproteobacteria</taxon>
        <taxon>Nitrosomonadales</taxon>
        <taxon>Nitrosomonadaceae</taxon>
        <taxon>Nitrosomonas</taxon>
    </lineage>
</organism>
<dbReference type="Proteomes" id="UP000601736">
    <property type="component" value="Unassembled WGS sequence"/>
</dbReference>
<evidence type="ECO:0000256" key="7">
    <source>
        <dbReference type="ARBA" id="ARBA00023002"/>
    </source>
</evidence>
<dbReference type="CDD" id="cd04901">
    <property type="entry name" value="ACT_3PGDH"/>
    <property type="match status" value="1"/>
</dbReference>
<evidence type="ECO:0000256" key="9">
    <source>
        <dbReference type="ARBA" id="ARBA00030455"/>
    </source>
</evidence>
<evidence type="ECO:0000256" key="8">
    <source>
        <dbReference type="ARBA" id="ARBA00023027"/>
    </source>
</evidence>
<sequence length="402" mass="43687">MPNQPPKIFSILTLNQISSIGLKCFPSDHYHVGNDLVNPDVILVRSHNMLDMDIPNSVIAIGRAGAGTNNIPVNAMSIRGVPVFNTPGANANAVKELVLAGMLIASRNLIPALRYVESLQGDDQALHKQVEDNKKKFLGLELPGRTLGIIGLGKIGRLVADAAIKLGMKVLGYDPKITVESAWSLPSAVQKAQNIEDLLRRSNFVSLHVPLMDTTYHLINDEMVAHLKRDTIVLNFSRDAIVDEDAILSGIKNGKIKYFVCDFPSQKLHQQPSVIALPHLGASTQEAEENCAIMVVNQIIDYLQHGNITNSVNFPDVCMERGSPYRVAVANANVPNLLGQISTCMAKAGLNIHSMANQSRGEMAYTLVDIDSPVPQKVITALSNINGVLLVRYLPIPTETSD</sequence>
<comment type="function">
    <text evidence="1">Catalyzes the reversible oxidation of 3-phospho-D-glycerate to 3-phosphonooxypyruvate, the first step of the phosphorylated L-serine biosynthesis pathway. Also catalyzes the reversible oxidation of 2-hydroxyglutarate to 2-oxoglutarate.</text>
</comment>
<dbReference type="EMBL" id="FOUF01000014">
    <property type="protein sequence ID" value="SFM37640.1"/>
    <property type="molecule type" value="Genomic_DNA"/>
</dbReference>
<dbReference type="EC" id="1.1.1.399" evidence="4"/>
<dbReference type="InterPro" id="IPR045865">
    <property type="entry name" value="ACT-like_dom_sf"/>
</dbReference>
<reference evidence="15 16" key="1">
    <citation type="submission" date="2016-10" db="EMBL/GenBank/DDBJ databases">
        <authorList>
            <person name="de Groot N.N."/>
        </authorList>
    </citation>
    <scope>NUCLEOTIDE SEQUENCE [LARGE SCALE GENOMIC DNA]</scope>
    <source>
        <strain evidence="15 16">Nm146</strain>
    </source>
</reference>